<keyword evidence="5 10" id="KW-0812">Transmembrane</keyword>
<dbReference type="CDD" id="cd06225">
    <property type="entry name" value="HAMP"/>
    <property type="match status" value="1"/>
</dbReference>
<evidence type="ECO:0000256" key="10">
    <source>
        <dbReference type="SAM" id="Phobius"/>
    </source>
</evidence>
<dbReference type="Gene3D" id="3.30.450.20">
    <property type="entry name" value="PAS domain"/>
    <property type="match status" value="1"/>
</dbReference>
<evidence type="ECO:0000256" key="1">
    <source>
        <dbReference type="ARBA" id="ARBA00004651"/>
    </source>
</evidence>
<evidence type="ECO:0000256" key="4">
    <source>
        <dbReference type="ARBA" id="ARBA00022679"/>
    </source>
</evidence>
<gene>
    <name evidence="12" type="ORF">E1757_09880</name>
</gene>
<keyword evidence="13" id="KW-1185">Reference proteome</keyword>
<dbReference type="SUPFAM" id="SSF158472">
    <property type="entry name" value="HAMP domain-like"/>
    <property type="match status" value="1"/>
</dbReference>
<dbReference type="InterPro" id="IPR003660">
    <property type="entry name" value="HAMP_dom"/>
</dbReference>
<keyword evidence="2" id="KW-1003">Cell membrane</keyword>
<keyword evidence="7 10" id="KW-1133">Transmembrane helix</keyword>
<dbReference type="Proteomes" id="UP000295636">
    <property type="component" value="Unassembled WGS sequence"/>
</dbReference>
<dbReference type="SUPFAM" id="SSF55874">
    <property type="entry name" value="ATPase domain of HSP90 chaperone/DNA topoisomerase II/histidine kinase"/>
    <property type="match status" value="1"/>
</dbReference>
<dbReference type="Pfam" id="PF00672">
    <property type="entry name" value="HAMP"/>
    <property type="match status" value="1"/>
</dbReference>
<dbReference type="SMART" id="SM00387">
    <property type="entry name" value="HATPase_c"/>
    <property type="match status" value="1"/>
</dbReference>
<feature type="transmembrane region" description="Helical" evidence="10">
    <location>
        <begin position="309"/>
        <end position="331"/>
    </location>
</feature>
<dbReference type="PANTHER" id="PTHR34220:SF7">
    <property type="entry name" value="SENSOR HISTIDINE KINASE YPDA"/>
    <property type="match status" value="1"/>
</dbReference>
<dbReference type="InterPro" id="IPR033479">
    <property type="entry name" value="dCache_1"/>
</dbReference>
<dbReference type="InterPro" id="IPR003594">
    <property type="entry name" value="HATPase_dom"/>
</dbReference>
<dbReference type="Pfam" id="PF02743">
    <property type="entry name" value="dCache_1"/>
    <property type="match status" value="1"/>
</dbReference>
<dbReference type="GO" id="GO:0000155">
    <property type="term" value="F:phosphorelay sensor kinase activity"/>
    <property type="evidence" value="ECO:0007669"/>
    <property type="project" value="InterPro"/>
</dbReference>
<dbReference type="InterPro" id="IPR050640">
    <property type="entry name" value="Bact_2-comp_sensor_kinase"/>
</dbReference>
<comment type="caution">
    <text evidence="12">The sequence shown here is derived from an EMBL/GenBank/DDBJ whole genome shotgun (WGS) entry which is preliminary data.</text>
</comment>
<keyword evidence="4" id="KW-0808">Transferase</keyword>
<evidence type="ECO:0000256" key="2">
    <source>
        <dbReference type="ARBA" id="ARBA00022475"/>
    </source>
</evidence>
<sequence>MIRYMLRKLASLDAQLMLRHKLLISFALIVLIPSICIGFFSHQKSSSIIQEQTSRAYLEALRQTTINISYRLTEVENISELIYNNEKLQKILRKAKEHELTMAEILDDYKNITEIIHNLEKSRNIFRIRLLVPYPVLYAADNQNIFNVTQDEFKEWNKDLVDQPGLMKWKYVANQSYLSIGVKPVVSLNRLILDFNNINTVLGTVAIDVDEAKFNDVLKNMNLTLPYQAMLFKNTEMITSYTHKPDQIKVNLQTIQETVKDKPTEAQNYKKIQLQGKDYLYLVQNVENVDWKLIVLIPALNITDQSQLLGVYIMILSVTLIAFAIGLSFLLSNRITRRLQILAEKMKGIEQGTLGEIVEIKGKDEISLLQRRFNKMSTQIKSLIDEVYTITINKQREEMKVLEGRINSHFLYNTLDTIKWMSIKSNAPEIATVVTNLSKFFRISLNRGQDTISVERELEHVKAYIDIQNIRFSGNIQYEVDIDASTLFPLEIIKLILQPIVENSIIHGINKSLKKQGTIIIRGRLRGERIAFYISDNGVGMNRETYESIVHSSSDGYGVKNVHQRIQLYYGSECGVKIRSRSGQGTVVRLLLKTTGPGSKSVRIDTKS</sequence>
<reference evidence="12 13" key="1">
    <citation type="submission" date="2019-03" db="EMBL/GenBank/DDBJ databases">
        <title>This is whole genome sequence of Paenibacillus sp MS74 strain.</title>
        <authorList>
            <person name="Trinh H.N."/>
        </authorList>
    </citation>
    <scope>NUCLEOTIDE SEQUENCE [LARGE SCALE GENOMIC DNA]</scope>
    <source>
        <strain evidence="12 13">MS74</strain>
    </source>
</reference>
<name>A0A4R5KV38_9BACL</name>
<dbReference type="Pfam" id="PF02518">
    <property type="entry name" value="HATPase_c"/>
    <property type="match status" value="1"/>
</dbReference>
<evidence type="ECO:0000256" key="9">
    <source>
        <dbReference type="SAM" id="Coils"/>
    </source>
</evidence>
<evidence type="ECO:0000256" key="6">
    <source>
        <dbReference type="ARBA" id="ARBA00022777"/>
    </source>
</evidence>
<dbReference type="AlphaFoldDB" id="A0A4R5KV38"/>
<feature type="coiled-coil region" evidence="9">
    <location>
        <begin position="78"/>
        <end position="108"/>
    </location>
</feature>
<dbReference type="InterPro" id="IPR010559">
    <property type="entry name" value="Sig_transdc_His_kin_internal"/>
</dbReference>
<dbReference type="PANTHER" id="PTHR34220">
    <property type="entry name" value="SENSOR HISTIDINE KINASE YPDA"/>
    <property type="match status" value="1"/>
</dbReference>
<dbReference type="Gene3D" id="6.10.340.10">
    <property type="match status" value="1"/>
</dbReference>
<evidence type="ECO:0000313" key="12">
    <source>
        <dbReference type="EMBL" id="TDF98817.1"/>
    </source>
</evidence>
<feature type="domain" description="HAMP" evidence="11">
    <location>
        <begin position="333"/>
        <end position="385"/>
    </location>
</feature>
<dbReference type="Pfam" id="PF06580">
    <property type="entry name" value="His_kinase"/>
    <property type="match status" value="1"/>
</dbReference>
<keyword evidence="6 12" id="KW-0418">Kinase</keyword>
<keyword evidence="8 10" id="KW-0472">Membrane</keyword>
<organism evidence="12 13">
    <name type="scientific">Paenibacillus piri</name>
    <dbReference type="NCBI Taxonomy" id="2547395"/>
    <lineage>
        <taxon>Bacteria</taxon>
        <taxon>Bacillati</taxon>
        <taxon>Bacillota</taxon>
        <taxon>Bacilli</taxon>
        <taxon>Bacillales</taxon>
        <taxon>Paenibacillaceae</taxon>
        <taxon>Paenibacillus</taxon>
    </lineage>
</organism>
<dbReference type="InterPro" id="IPR036890">
    <property type="entry name" value="HATPase_C_sf"/>
</dbReference>
<dbReference type="RefSeq" id="WP_133227237.1">
    <property type="nucleotide sequence ID" value="NZ_SMRT01000003.1"/>
</dbReference>
<comment type="subcellular location">
    <subcellularLocation>
        <location evidence="1">Cell membrane</location>
        <topology evidence="1">Multi-pass membrane protein</topology>
    </subcellularLocation>
</comment>
<dbReference type="SMART" id="SM00304">
    <property type="entry name" value="HAMP"/>
    <property type="match status" value="1"/>
</dbReference>
<evidence type="ECO:0000259" key="11">
    <source>
        <dbReference type="PROSITE" id="PS50885"/>
    </source>
</evidence>
<evidence type="ECO:0000256" key="5">
    <source>
        <dbReference type="ARBA" id="ARBA00022692"/>
    </source>
</evidence>
<keyword evidence="9" id="KW-0175">Coiled coil</keyword>
<evidence type="ECO:0000256" key="7">
    <source>
        <dbReference type="ARBA" id="ARBA00022989"/>
    </source>
</evidence>
<dbReference type="EMBL" id="SMRT01000003">
    <property type="protein sequence ID" value="TDF98817.1"/>
    <property type="molecule type" value="Genomic_DNA"/>
</dbReference>
<protein>
    <submittedName>
        <fullName evidence="12">Sensor histidine kinase</fullName>
    </submittedName>
</protein>
<evidence type="ECO:0000256" key="8">
    <source>
        <dbReference type="ARBA" id="ARBA00023136"/>
    </source>
</evidence>
<dbReference type="PROSITE" id="PS50885">
    <property type="entry name" value="HAMP"/>
    <property type="match status" value="1"/>
</dbReference>
<accession>A0A4R5KV38</accession>
<proteinExistence type="predicted"/>
<dbReference type="OrthoDB" id="9776552at2"/>
<feature type="transmembrane region" description="Helical" evidence="10">
    <location>
        <begin position="21"/>
        <end position="40"/>
    </location>
</feature>
<dbReference type="GO" id="GO:0005886">
    <property type="term" value="C:plasma membrane"/>
    <property type="evidence" value="ECO:0007669"/>
    <property type="project" value="UniProtKB-SubCell"/>
</dbReference>
<dbReference type="Gene3D" id="3.30.565.10">
    <property type="entry name" value="Histidine kinase-like ATPase, C-terminal domain"/>
    <property type="match status" value="1"/>
</dbReference>
<keyword evidence="3" id="KW-0597">Phosphoprotein</keyword>
<evidence type="ECO:0000313" key="13">
    <source>
        <dbReference type="Proteomes" id="UP000295636"/>
    </source>
</evidence>
<evidence type="ECO:0000256" key="3">
    <source>
        <dbReference type="ARBA" id="ARBA00022553"/>
    </source>
</evidence>